<dbReference type="Pfam" id="PF13193">
    <property type="entry name" value="AMP-binding_C"/>
    <property type="match status" value="1"/>
</dbReference>
<dbReference type="SUPFAM" id="SSF56801">
    <property type="entry name" value="Acetyl-CoA synthetase-like"/>
    <property type="match status" value="1"/>
</dbReference>
<evidence type="ECO:0000256" key="7">
    <source>
        <dbReference type="NCBIfam" id="TIGR02188"/>
    </source>
</evidence>
<comment type="caution">
    <text evidence="11">The sequence shown here is derived from an EMBL/GenBank/DDBJ whole genome shotgun (WGS) entry which is preliminary data.</text>
</comment>
<evidence type="ECO:0000259" key="8">
    <source>
        <dbReference type="Pfam" id="PF00501"/>
    </source>
</evidence>
<dbReference type="FunFam" id="3.40.50.12780:FF:000001">
    <property type="entry name" value="Acetyl-coenzyme A synthetase"/>
    <property type="match status" value="1"/>
</dbReference>
<evidence type="ECO:0000256" key="2">
    <source>
        <dbReference type="ARBA" id="ARBA00013275"/>
    </source>
</evidence>
<dbReference type="AlphaFoldDB" id="A0A2G9YU12"/>
<name>A0A2G9YU12_9BACT</name>
<organism evidence="11 12">
    <name type="scientific">Candidatus Nealsonbacteria bacterium CG23_combo_of_CG06-09_8_20_14_all_39_17</name>
    <dbReference type="NCBI Taxonomy" id="1974722"/>
    <lineage>
        <taxon>Bacteria</taxon>
        <taxon>Candidatus Nealsoniibacteriota</taxon>
    </lineage>
</organism>
<dbReference type="InterPro" id="IPR020845">
    <property type="entry name" value="AMP-binding_CS"/>
</dbReference>
<accession>A0A2G9YU12</accession>
<feature type="domain" description="AMP-binding enzyme C-terminal" evidence="9">
    <location>
        <begin position="553"/>
        <end position="631"/>
    </location>
</feature>
<keyword evidence="3 11" id="KW-0436">Ligase</keyword>
<evidence type="ECO:0000256" key="4">
    <source>
        <dbReference type="ARBA" id="ARBA00022741"/>
    </source>
</evidence>
<dbReference type="GO" id="GO:0016208">
    <property type="term" value="F:AMP binding"/>
    <property type="evidence" value="ECO:0007669"/>
    <property type="project" value="InterPro"/>
</dbReference>
<dbReference type="InterPro" id="IPR045851">
    <property type="entry name" value="AMP-bd_C_sf"/>
</dbReference>
<dbReference type="Pfam" id="PF16177">
    <property type="entry name" value="ACAS_N"/>
    <property type="match status" value="1"/>
</dbReference>
<keyword evidence="4" id="KW-0547">Nucleotide-binding</keyword>
<sequence>MMVKKEDSFYPGKEFQKRAWVKNKSIYKEAEKSPIKFWEKLAKELFWFKKWKKAFTHDPKKLKFQWFSGGKINITADIFENNFLGWDSAESGIKNKLALIWEPESTDEKERKFTYQELFLEVNRFANALKKSGVKKGDRVGIYLPMIPEAVISMLACARIGAVHAVVFSAFSAESLRVRLQDTKAKVLITVDGYHRRGKVVDLKKNADEGIKETSIEKIIIFKRAGNPVDWKDGRDFWASELTKNESDYCKPAIMDAEDLMFILYTSGSTGKPKGCEHVCGGYAVQSYWTGKWIFDLHGPARNASATTSQMLADAGGDDIFWCTADIGWVTGHTYAVYSPLLNGATSVIFEGAPDWPGPDRWAQIIEKYGITVFYTAPTAIRMFKKMGAEIIKKYGFKTLRVIGSVGEPIDDTAWNWYFEEVGRGNCPLVDTWWQTETGGILISSLPGVGPFKPSFTGRPFPGLKFDILDDNGKPVKTGKEGNLVLFPPFSPSLLRGIYKNFKKYKETYWSQYGGKIYVTSDTALKDKNGLIRIVGRADDVIKVAGHRITTGEMEAVINRCPEIAECAVIGVFDEIKGQVPVVFADIKGVERDVEKIKEDIVVQIRKEIGPIALPKQVYLVDELPKTRSGKIMRRILRKLFTGEELGDLSTLSNPEAVEEIRNQIIK</sequence>
<evidence type="ECO:0000313" key="12">
    <source>
        <dbReference type="Proteomes" id="UP000229976"/>
    </source>
</evidence>
<dbReference type="Gene3D" id="3.30.300.30">
    <property type="match status" value="1"/>
</dbReference>
<dbReference type="NCBIfam" id="NF001208">
    <property type="entry name" value="PRK00174.1"/>
    <property type="match status" value="1"/>
</dbReference>
<feature type="domain" description="AMP-dependent synthetase/ligase" evidence="8">
    <location>
        <begin position="95"/>
        <end position="486"/>
    </location>
</feature>
<dbReference type="InterPro" id="IPR000873">
    <property type="entry name" value="AMP-dep_synth/lig_dom"/>
</dbReference>
<dbReference type="EMBL" id="PCRO01000033">
    <property type="protein sequence ID" value="PIP22718.1"/>
    <property type="molecule type" value="Genomic_DNA"/>
</dbReference>
<dbReference type="NCBIfam" id="TIGR02188">
    <property type="entry name" value="Ac_CoA_lig_AcsA"/>
    <property type="match status" value="1"/>
</dbReference>
<dbReference type="PROSITE" id="PS00455">
    <property type="entry name" value="AMP_BINDING"/>
    <property type="match status" value="1"/>
</dbReference>
<evidence type="ECO:0000256" key="6">
    <source>
        <dbReference type="ARBA" id="ARBA00022990"/>
    </source>
</evidence>
<dbReference type="PANTHER" id="PTHR24095:SF14">
    <property type="entry name" value="ACETYL-COENZYME A SYNTHETASE 1"/>
    <property type="match status" value="1"/>
</dbReference>
<dbReference type="GO" id="GO:0019427">
    <property type="term" value="P:acetyl-CoA biosynthetic process from acetate"/>
    <property type="evidence" value="ECO:0007669"/>
    <property type="project" value="UniProtKB-UniRule"/>
</dbReference>
<protein>
    <recommendedName>
        <fullName evidence="2 7">Acetate--CoA ligase</fullName>
        <ecNumber evidence="2 7">6.2.1.1</ecNumber>
    </recommendedName>
</protein>
<feature type="domain" description="Acetyl-coenzyme A synthetase N-terminal" evidence="10">
    <location>
        <begin position="24"/>
        <end position="75"/>
    </location>
</feature>
<evidence type="ECO:0000256" key="3">
    <source>
        <dbReference type="ARBA" id="ARBA00022598"/>
    </source>
</evidence>
<dbReference type="PANTHER" id="PTHR24095">
    <property type="entry name" value="ACETYL-COENZYME A SYNTHETASE"/>
    <property type="match status" value="1"/>
</dbReference>
<dbReference type="Proteomes" id="UP000229976">
    <property type="component" value="Unassembled WGS sequence"/>
</dbReference>
<dbReference type="GO" id="GO:0005524">
    <property type="term" value="F:ATP binding"/>
    <property type="evidence" value="ECO:0007669"/>
    <property type="project" value="UniProtKB-KW"/>
</dbReference>
<keyword evidence="6" id="KW-0007">Acetylation</keyword>
<dbReference type="Gene3D" id="3.40.50.12780">
    <property type="entry name" value="N-terminal domain of ligase-like"/>
    <property type="match status" value="1"/>
</dbReference>
<keyword evidence="5" id="KW-0067">ATP-binding</keyword>
<evidence type="ECO:0000256" key="5">
    <source>
        <dbReference type="ARBA" id="ARBA00022840"/>
    </source>
</evidence>
<dbReference type="GO" id="GO:0003987">
    <property type="term" value="F:acetate-CoA ligase activity"/>
    <property type="evidence" value="ECO:0007669"/>
    <property type="project" value="UniProtKB-UniRule"/>
</dbReference>
<evidence type="ECO:0000256" key="1">
    <source>
        <dbReference type="ARBA" id="ARBA00006432"/>
    </source>
</evidence>
<proteinExistence type="inferred from homology"/>
<comment type="similarity">
    <text evidence="1">Belongs to the ATP-dependent AMP-binding enzyme family.</text>
</comment>
<dbReference type="InterPro" id="IPR042099">
    <property type="entry name" value="ANL_N_sf"/>
</dbReference>
<evidence type="ECO:0000259" key="10">
    <source>
        <dbReference type="Pfam" id="PF16177"/>
    </source>
</evidence>
<dbReference type="InterPro" id="IPR025110">
    <property type="entry name" value="AMP-bd_C"/>
</dbReference>
<reference evidence="11 12" key="1">
    <citation type="submission" date="2017-09" db="EMBL/GenBank/DDBJ databases">
        <title>Depth-based differentiation of microbial function through sediment-hosted aquifers and enrichment of novel symbionts in the deep terrestrial subsurface.</title>
        <authorList>
            <person name="Probst A.J."/>
            <person name="Ladd B."/>
            <person name="Jarett J.K."/>
            <person name="Geller-Mcgrath D.E."/>
            <person name="Sieber C.M."/>
            <person name="Emerson J.B."/>
            <person name="Anantharaman K."/>
            <person name="Thomas B.C."/>
            <person name="Malmstrom R."/>
            <person name="Stieglmeier M."/>
            <person name="Klingl A."/>
            <person name="Woyke T."/>
            <person name="Ryan C.M."/>
            <person name="Banfield J.F."/>
        </authorList>
    </citation>
    <scope>NUCLEOTIDE SEQUENCE [LARGE SCALE GENOMIC DNA]</scope>
    <source>
        <strain evidence="11">CG23_combo_of_CG06-09_8_20_14_all_39_17</strain>
    </source>
</reference>
<dbReference type="InterPro" id="IPR011904">
    <property type="entry name" value="Ac_CoA_lig"/>
</dbReference>
<dbReference type="Pfam" id="PF00501">
    <property type="entry name" value="AMP-binding"/>
    <property type="match status" value="1"/>
</dbReference>
<evidence type="ECO:0000259" key="9">
    <source>
        <dbReference type="Pfam" id="PF13193"/>
    </source>
</evidence>
<dbReference type="EC" id="6.2.1.1" evidence="2 7"/>
<evidence type="ECO:0000313" key="11">
    <source>
        <dbReference type="EMBL" id="PIP22718.1"/>
    </source>
</evidence>
<gene>
    <name evidence="11" type="primary">acs</name>
    <name evidence="11" type="ORF">COX37_02605</name>
</gene>
<dbReference type="InterPro" id="IPR032387">
    <property type="entry name" value="ACAS_N"/>
</dbReference>